<dbReference type="InterPro" id="IPR017026">
    <property type="entry name" value="ImuA"/>
</dbReference>
<dbReference type="Proteomes" id="UP001501725">
    <property type="component" value="Unassembled WGS sequence"/>
</dbReference>
<name>A0ABP8HHB0_9BACT</name>
<evidence type="ECO:0000313" key="1">
    <source>
        <dbReference type="EMBL" id="GAA4339363.1"/>
    </source>
</evidence>
<dbReference type="Gene3D" id="3.40.50.300">
    <property type="entry name" value="P-loop containing nucleotide triphosphate hydrolases"/>
    <property type="match status" value="1"/>
</dbReference>
<dbReference type="InterPro" id="IPR027417">
    <property type="entry name" value="P-loop_NTPase"/>
</dbReference>
<protein>
    <submittedName>
        <fullName evidence="1">ImuA family protein</fullName>
    </submittedName>
</protein>
<reference evidence="2" key="1">
    <citation type="journal article" date="2019" name="Int. J. Syst. Evol. Microbiol.">
        <title>The Global Catalogue of Microorganisms (GCM) 10K type strain sequencing project: providing services to taxonomists for standard genome sequencing and annotation.</title>
        <authorList>
            <consortium name="The Broad Institute Genomics Platform"/>
            <consortium name="The Broad Institute Genome Sequencing Center for Infectious Disease"/>
            <person name="Wu L."/>
            <person name="Ma J."/>
        </authorList>
    </citation>
    <scope>NUCLEOTIDE SEQUENCE [LARGE SCALE GENOMIC DNA]</scope>
    <source>
        <strain evidence="2">JCM 17919</strain>
    </source>
</reference>
<comment type="caution">
    <text evidence="1">The sequence shown here is derived from an EMBL/GenBank/DDBJ whole genome shotgun (WGS) entry which is preliminary data.</text>
</comment>
<evidence type="ECO:0000313" key="2">
    <source>
        <dbReference type="Proteomes" id="UP001501725"/>
    </source>
</evidence>
<sequence length="265" mass="28859">MCANTRHTGTPFAKIFSNLALHMLLTNEKADIITRLRQEVLQLQGFKAPLTHLLDDTGLGRINAAFPNGVFPRAALHEFVCAAPEEAAAATAFVAGLLSAFMRRGGAALWVGTGRRIFPPALRAFGLRPEQVIFLDLKKEKDVTWALTEALRCSALSAVVGELSELSFTDSRRFQLAIEASGVPCFALRRRLPATATTAVARWRVRPLASRTEEGLPGLGAPRWEVQLLKVRNGTPGTWELEWAGGRFRHTPKLAAVPAAQTKTG</sequence>
<keyword evidence="2" id="KW-1185">Reference proteome</keyword>
<dbReference type="SUPFAM" id="SSF52540">
    <property type="entry name" value="P-loop containing nucleoside triphosphate hydrolases"/>
    <property type="match status" value="1"/>
</dbReference>
<organism evidence="1 2">
    <name type="scientific">Flaviaesturariibacter amylovorans</name>
    <dbReference type="NCBI Taxonomy" id="1084520"/>
    <lineage>
        <taxon>Bacteria</taxon>
        <taxon>Pseudomonadati</taxon>
        <taxon>Bacteroidota</taxon>
        <taxon>Chitinophagia</taxon>
        <taxon>Chitinophagales</taxon>
        <taxon>Chitinophagaceae</taxon>
        <taxon>Flaviaestuariibacter</taxon>
    </lineage>
</organism>
<gene>
    <name evidence="1" type="ORF">GCM10023184_36420</name>
</gene>
<proteinExistence type="predicted"/>
<dbReference type="EMBL" id="BAABGY010000011">
    <property type="protein sequence ID" value="GAA4339363.1"/>
    <property type="molecule type" value="Genomic_DNA"/>
</dbReference>
<accession>A0ABP8HHB0</accession>
<dbReference type="PIRSF" id="PIRSF034285">
    <property type="entry name" value="UCP034285"/>
    <property type="match status" value="1"/>
</dbReference>